<keyword evidence="10" id="KW-0067">ATP-binding</keyword>
<keyword evidence="11" id="KW-1185">Reference proteome</keyword>
<dbReference type="InterPro" id="IPR004130">
    <property type="entry name" value="Gpn"/>
</dbReference>
<comment type="subunit">
    <text evidence="7">Heterodimers with GPN1 or GPN2. Binds to RNA polymerase II (RNAPII).</text>
</comment>
<comment type="similarity">
    <text evidence="1 8">Belongs to the GPN-loop GTPase family.</text>
</comment>
<dbReference type="AlphaFoldDB" id="A0A0P1BMU4"/>
<dbReference type="GO" id="GO:0003924">
    <property type="term" value="F:GTPase activity"/>
    <property type="evidence" value="ECO:0007669"/>
    <property type="project" value="TreeGrafter"/>
</dbReference>
<evidence type="ECO:0000256" key="9">
    <source>
        <dbReference type="SAM" id="MobiDB-lite"/>
    </source>
</evidence>
<evidence type="ECO:0000256" key="7">
    <source>
        <dbReference type="ARBA" id="ARBA00061952"/>
    </source>
</evidence>
<dbReference type="InterPro" id="IPR030228">
    <property type="entry name" value="Gpn3"/>
</dbReference>
<proteinExistence type="inferred from homology"/>
<evidence type="ECO:0000256" key="6">
    <source>
        <dbReference type="ARBA" id="ARBA00054449"/>
    </source>
</evidence>
<dbReference type="PANTHER" id="PTHR21231:SF7">
    <property type="entry name" value="GPN-LOOP GTPASE 3"/>
    <property type="match status" value="1"/>
</dbReference>
<dbReference type="Gene3D" id="3.40.50.300">
    <property type="entry name" value="P-loop containing nucleotide triphosphate hydrolases"/>
    <property type="match status" value="1"/>
</dbReference>
<dbReference type="EMBL" id="CCYA01000270">
    <property type="protein sequence ID" value="CEH18175.1"/>
    <property type="molecule type" value="Genomic_DNA"/>
</dbReference>
<comment type="function">
    <text evidence="6 8">Small GTPase required for proper nuclear import of RNA polymerase II and III (RNAPII and RNAPIII). May act at an RNAP assembly step prior to nuclear import.</text>
</comment>
<evidence type="ECO:0000313" key="10">
    <source>
        <dbReference type="EMBL" id="CEH18175.1"/>
    </source>
</evidence>
<dbReference type="PANTHER" id="PTHR21231">
    <property type="entry name" value="XPA-BINDING PROTEIN 1-RELATED"/>
    <property type="match status" value="1"/>
</dbReference>
<dbReference type="InterPro" id="IPR027417">
    <property type="entry name" value="P-loop_NTPase"/>
</dbReference>
<dbReference type="GO" id="GO:0005525">
    <property type="term" value="F:GTP binding"/>
    <property type="evidence" value="ECO:0007669"/>
    <property type="project" value="UniProtKB-KW"/>
</dbReference>
<organism evidence="10 11">
    <name type="scientific">Ceraceosorus bombacis</name>
    <dbReference type="NCBI Taxonomy" id="401625"/>
    <lineage>
        <taxon>Eukaryota</taxon>
        <taxon>Fungi</taxon>
        <taxon>Dikarya</taxon>
        <taxon>Basidiomycota</taxon>
        <taxon>Ustilaginomycotina</taxon>
        <taxon>Exobasidiomycetes</taxon>
        <taxon>Ceraceosorales</taxon>
        <taxon>Ceraceosoraceae</taxon>
        <taxon>Ceraceosorus</taxon>
    </lineage>
</organism>
<feature type="region of interest" description="Disordered" evidence="9">
    <location>
        <begin position="262"/>
        <end position="282"/>
    </location>
</feature>
<dbReference type="GO" id="GO:0005524">
    <property type="term" value="F:ATP binding"/>
    <property type="evidence" value="ECO:0007669"/>
    <property type="project" value="UniProtKB-KW"/>
</dbReference>
<evidence type="ECO:0000256" key="1">
    <source>
        <dbReference type="ARBA" id="ARBA00005290"/>
    </source>
</evidence>
<evidence type="ECO:0000256" key="3">
    <source>
        <dbReference type="ARBA" id="ARBA00022741"/>
    </source>
</evidence>
<keyword evidence="5 8" id="KW-0342">GTP-binding</keyword>
<keyword evidence="4 8" id="KW-0378">Hydrolase</keyword>
<evidence type="ECO:0000256" key="4">
    <source>
        <dbReference type="ARBA" id="ARBA00022801"/>
    </source>
</evidence>
<evidence type="ECO:0000256" key="8">
    <source>
        <dbReference type="RuleBase" id="RU365059"/>
    </source>
</evidence>
<evidence type="ECO:0000313" key="11">
    <source>
        <dbReference type="Proteomes" id="UP000054845"/>
    </source>
</evidence>
<dbReference type="Proteomes" id="UP000054845">
    <property type="component" value="Unassembled WGS sequence"/>
</dbReference>
<accession>A0A0P1BMU4</accession>
<protein>
    <recommendedName>
        <fullName evidence="2 8">GPN-loop GTPase 3</fullName>
    </recommendedName>
</protein>
<dbReference type="Pfam" id="PF03029">
    <property type="entry name" value="ATP_bind_1"/>
    <property type="match status" value="1"/>
</dbReference>
<keyword evidence="3 8" id="KW-0547">Nucleotide-binding</keyword>
<dbReference type="FunFam" id="3.40.50.300:FF:000552">
    <property type="entry name" value="GPN-loop GTPase 3"/>
    <property type="match status" value="1"/>
</dbReference>
<evidence type="ECO:0000256" key="2">
    <source>
        <dbReference type="ARBA" id="ARBA00014587"/>
    </source>
</evidence>
<name>A0A0P1BMU4_9BASI</name>
<dbReference type="CDD" id="cd17872">
    <property type="entry name" value="GPN3"/>
    <property type="match status" value="1"/>
</dbReference>
<reference evidence="10 11" key="1">
    <citation type="submission" date="2014-09" db="EMBL/GenBank/DDBJ databases">
        <authorList>
            <person name="Magalhaes I.L.F."/>
            <person name="Oliveira U."/>
            <person name="Santos F.R."/>
            <person name="Vidigal T.H.D.A."/>
            <person name="Brescovit A.D."/>
            <person name="Santos A.J."/>
        </authorList>
    </citation>
    <scope>NUCLEOTIDE SEQUENCE [LARGE SCALE GENOMIC DNA]</scope>
</reference>
<sequence length="282" mass="31690">MGRYAVLVTGPAGSGKSTLCTSLLTHAQTTGRNLHLFNLDPAAENFEFKPTVDIRDLIGLEDVMEEMQLGPNGGLVYCFEYLLENLDWLDEQLGAFEDDYLLIDCPGQIELYTHTPLMTRLLTTLQQTYQFRLCSLYLVESNFIDDVNKFFAGTLSAMSSMINLDCSHINVMSKMDLVKRGETAQRTKGGKNKRELDRYLDPDPLLLMEEANASSNPKFHALNEAIVQLIDDFSMVSFMPLDATDEDSVGSLLSHIDHAMQYGEDEEPKEPKDMDMGDFEDA</sequence>
<dbReference type="STRING" id="401625.A0A0P1BMU4"/>
<evidence type="ECO:0000256" key="5">
    <source>
        <dbReference type="ARBA" id="ARBA00023134"/>
    </source>
</evidence>
<dbReference type="SUPFAM" id="SSF52540">
    <property type="entry name" value="P-loop containing nucleoside triphosphate hydrolases"/>
    <property type="match status" value="1"/>
</dbReference>
<dbReference type="OrthoDB" id="5839at2759"/>